<keyword evidence="1" id="KW-0472">Membrane</keyword>
<name>A0ABV5CDT3_9SPHI</name>
<evidence type="ECO:0000313" key="2">
    <source>
        <dbReference type="EMBL" id="MFB5945721.1"/>
    </source>
</evidence>
<accession>A0ABV5CDT3</accession>
<gene>
    <name evidence="2" type="ORF">WKR92_07735</name>
</gene>
<sequence>MLTSMGVAASHADVLATIAKLESVGGFTWASRGFGVVGVGFDVAEIATGNGDWLDYAQVAAGVALLIPGLNGAVAIGLGTVLFASTIYEAYQTRNQ</sequence>
<dbReference type="RefSeq" id="WP_375557255.1">
    <property type="nucleotide sequence ID" value="NZ_JBBVGT010000002.1"/>
</dbReference>
<feature type="transmembrane region" description="Helical" evidence="1">
    <location>
        <begin position="59"/>
        <end position="84"/>
    </location>
</feature>
<evidence type="ECO:0000256" key="1">
    <source>
        <dbReference type="SAM" id="Phobius"/>
    </source>
</evidence>
<dbReference type="Proteomes" id="UP001580928">
    <property type="component" value="Unassembled WGS sequence"/>
</dbReference>
<keyword evidence="1" id="KW-0812">Transmembrane</keyword>
<comment type="caution">
    <text evidence="2">The sequence shown here is derived from an EMBL/GenBank/DDBJ whole genome shotgun (WGS) entry which is preliminary data.</text>
</comment>
<dbReference type="EMBL" id="JBBVGT010000002">
    <property type="protein sequence ID" value="MFB5945721.1"/>
    <property type="molecule type" value="Genomic_DNA"/>
</dbReference>
<proteinExistence type="predicted"/>
<reference evidence="2 3" key="1">
    <citation type="submission" date="2024-04" db="EMBL/GenBank/DDBJ databases">
        <title>Albibacterium profundi sp. nov., isolated from sediment of the Challenger Deep of Mariana Trench.</title>
        <authorList>
            <person name="Wang Y."/>
        </authorList>
    </citation>
    <scope>NUCLEOTIDE SEQUENCE [LARGE SCALE GENOMIC DNA]</scope>
    <source>
        <strain evidence="2 3">RHL897</strain>
    </source>
</reference>
<protein>
    <submittedName>
        <fullName evidence="2">Uncharacterized protein</fullName>
    </submittedName>
</protein>
<keyword evidence="1" id="KW-1133">Transmembrane helix</keyword>
<organism evidence="2 3">
    <name type="scientific">Albibacterium profundi</name>
    <dbReference type="NCBI Taxonomy" id="3134906"/>
    <lineage>
        <taxon>Bacteria</taxon>
        <taxon>Pseudomonadati</taxon>
        <taxon>Bacteroidota</taxon>
        <taxon>Sphingobacteriia</taxon>
        <taxon>Sphingobacteriales</taxon>
        <taxon>Sphingobacteriaceae</taxon>
        <taxon>Albibacterium</taxon>
    </lineage>
</organism>
<keyword evidence="3" id="KW-1185">Reference proteome</keyword>
<evidence type="ECO:0000313" key="3">
    <source>
        <dbReference type="Proteomes" id="UP001580928"/>
    </source>
</evidence>